<dbReference type="RefSeq" id="WP_137744181.1">
    <property type="nucleotide sequence ID" value="NZ_BORC01000002.1"/>
</dbReference>
<keyword evidence="2" id="KW-1185">Reference proteome</keyword>
<dbReference type="EMBL" id="BORC01000002">
    <property type="protein sequence ID" value="GIN61719.1"/>
    <property type="molecule type" value="Genomic_DNA"/>
</dbReference>
<dbReference type="AlphaFoldDB" id="A0A919WH72"/>
<proteinExistence type="predicted"/>
<dbReference type="OrthoDB" id="1201990at2"/>
<evidence type="ECO:0000313" key="1">
    <source>
        <dbReference type="EMBL" id="GIN61719.1"/>
    </source>
</evidence>
<evidence type="ECO:0000313" key="2">
    <source>
        <dbReference type="Proteomes" id="UP000682111"/>
    </source>
</evidence>
<dbReference type="InterPro" id="IPR052922">
    <property type="entry name" value="Cytidylate_Kinase-2"/>
</dbReference>
<dbReference type="SUPFAM" id="SSF52540">
    <property type="entry name" value="P-loop containing nucleoside triphosphate hydrolases"/>
    <property type="match status" value="1"/>
</dbReference>
<organism evidence="1 2">
    <name type="scientific">Robertmurraya siralis</name>
    <dbReference type="NCBI Taxonomy" id="77777"/>
    <lineage>
        <taxon>Bacteria</taxon>
        <taxon>Bacillati</taxon>
        <taxon>Bacillota</taxon>
        <taxon>Bacilli</taxon>
        <taxon>Bacillales</taxon>
        <taxon>Bacillaceae</taxon>
        <taxon>Robertmurraya</taxon>
    </lineage>
</organism>
<sequence>MKKIIVMGVSAGAGKSTLAKKMGSILNIPVYHLDTLYWRPGWVEASPDEFCTAQEEIVQQSEWIIEGNYSSTFEVRFPHADAIVYIEKPLLVCLYRVVKRRIQNHRKTRSDMAPGCEEKLDWAFIKFILTTYANRKKIMAEHCEKFKKTKKVFILRNKRDIESFLEELD</sequence>
<comment type="caution">
    <text evidence="1">The sequence shown here is derived from an EMBL/GenBank/DDBJ whole genome shotgun (WGS) entry which is preliminary data.</text>
</comment>
<reference evidence="1" key="1">
    <citation type="submission" date="2021-03" db="EMBL/GenBank/DDBJ databases">
        <title>Antimicrobial resistance genes in bacteria isolated from Japanese honey, and their potential for conferring macrolide and lincosamide resistance in the American foulbrood pathogen Paenibacillus larvae.</title>
        <authorList>
            <person name="Okamoto M."/>
            <person name="Kumagai M."/>
            <person name="Kanamori H."/>
            <person name="Takamatsu D."/>
        </authorList>
    </citation>
    <scope>NUCLEOTIDE SEQUENCE</scope>
    <source>
        <strain evidence="1">J27TS8</strain>
    </source>
</reference>
<dbReference type="PANTHER" id="PTHR37816:SF3">
    <property type="entry name" value="MODULATES DNA TOPOLOGY"/>
    <property type="match status" value="1"/>
</dbReference>
<name>A0A919WH72_9BACI</name>
<protein>
    <submittedName>
        <fullName evidence="1">Topology modulation protein</fullName>
    </submittedName>
</protein>
<dbReference type="InterPro" id="IPR027417">
    <property type="entry name" value="P-loop_NTPase"/>
</dbReference>
<dbReference type="PANTHER" id="PTHR37816">
    <property type="entry name" value="YALI0E33011P"/>
    <property type="match status" value="1"/>
</dbReference>
<accession>A0A919WH72</accession>
<dbReference type="Gene3D" id="3.40.50.300">
    <property type="entry name" value="P-loop containing nucleotide triphosphate hydrolases"/>
    <property type="match status" value="1"/>
</dbReference>
<dbReference type="Proteomes" id="UP000682111">
    <property type="component" value="Unassembled WGS sequence"/>
</dbReference>
<gene>
    <name evidence="1" type="primary">flaR_1</name>
    <name evidence="1" type="ORF">J27TS8_17120</name>
</gene>